<name>C7J267_ORYSJ</name>
<sequence>KRRRRHRWLATRGEAPSPEAPPPPPVFACSVAPRVSLAKEIWFLQIHHLPRGEYHNSWSSHIVHLVLLPDSWDLTLCLSPIKLLTNAKVTFCATCSGTYLEVIKSMMLHLRINHVAAVLTISQD</sequence>
<dbReference type="EMBL" id="AP008211">
    <property type="protein sequence ID" value="BAH92911.1"/>
    <property type="molecule type" value="Genomic_DNA"/>
</dbReference>
<organism evidence="2 3">
    <name type="scientific">Oryza sativa subsp. japonica</name>
    <name type="common">Rice</name>
    <dbReference type="NCBI Taxonomy" id="39947"/>
    <lineage>
        <taxon>Eukaryota</taxon>
        <taxon>Viridiplantae</taxon>
        <taxon>Streptophyta</taxon>
        <taxon>Embryophyta</taxon>
        <taxon>Tracheophyta</taxon>
        <taxon>Spermatophyta</taxon>
        <taxon>Magnoliopsida</taxon>
        <taxon>Liliopsida</taxon>
        <taxon>Poales</taxon>
        <taxon>Poaceae</taxon>
        <taxon>BOP clade</taxon>
        <taxon>Oryzoideae</taxon>
        <taxon>Oryzeae</taxon>
        <taxon>Oryzinae</taxon>
        <taxon>Oryza</taxon>
        <taxon>Oryza sativa</taxon>
    </lineage>
</organism>
<dbReference type="AlphaFoldDB" id="C7J267"/>
<evidence type="ECO:0000313" key="2">
    <source>
        <dbReference type="EMBL" id="BAH92911.1"/>
    </source>
</evidence>
<dbReference type="KEGG" id="dosa:Os05g0116500"/>
<reference evidence="2 3" key="1">
    <citation type="journal article" date="2005" name="Nature">
        <title>The map-based sequence of the rice genome.</title>
        <authorList>
            <consortium name="International rice genome sequencing project (IRGSP)"/>
            <person name="Matsumoto T."/>
            <person name="Wu J."/>
            <person name="Kanamori H."/>
            <person name="Katayose Y."/>
            <person name="Fujisawa M."/>
            <person name="Namiki N."/>
            <person name="Mizuno H."/>
            <person name="Yamamoto K."/>
            <person name="Antonio B.A."/>
            <person name="Baba T."/>
            <person name="Sakata K."/>
            <person name="Nagamura Y."/>
            <person name="Aoki H."/>
            <person name="Arikawa K."/>
            <person name="Arita K."/>
            <person name="Bito T."/>
            <person name="Chiden Y."/>
            <person name="Fujitsuka N."/>
            <person name="Fukunaka R."/>
            <person name="Hamada M."/>
            <person name="Harada C."/>
            <person name="Hayashi A."/>
            <person name="Hijishita S."/>
            <person name="Honda M."/>
            <person name="Hosokawa S."/>
            <person name="Ichikawa Y."/>
            <person name="Idonuma A."/>
            <person name="Iijima M."/>
            <person name="Ikeda M."/>
            <person name="Ikeno M."/>
            <person name="Ito K."/>
            <person name="Ito S."/>
            <person name="Ito T."/>
            <person name="Ito Y."/>
            <person name="Ito Y."/>
            <person name="Iwabuchi A."/>
            <person name="Kamiya K."/>
            <person name="Karasawa W."/>
            <person name="Kurita K."/>
            <person name="Katagiri S."/>
            <person name="Kikuta A."/>
            <person name="Kobayashi H."/>
            <person name="Kobayashi N."/>
            <person name="Machita K."/>
            <person name="Maehara T."/>
            <person name="Masukawa M."/>
            <person name="Mizubayashi T."/>
            <person name="Mukai Y."/>
            <person name="Nagasaki H."/>
            <person name="Nagata Y."/>
            <person name="Naito S."/>
            <person name="Nakashima M."/>
            <person name="Nakama Y."/>
            <person name="Nakamichi Y."/>
            <person name="Nakamura M."/>
            <person name="Meguro A."/>
            <person name="Negishi M."/>
            <person name="Ohta I."/>
            <person name="Ohta T."/>
            <person name="Okamoto M."/>
            <person name="Ono N."/>
            <person name="Saji S."/>
            <person name="Sakaguchi M."/>
            <person name="Sakai K."/>
            <person name="Shibata M."/>
            <person name="Shimokawa T."/>
            <person name="Song J."/>
            <person name="Takazaki Y."/>
            <person name="Terasawa K."/>
            <person name="Tsugane M."/>
            <person name="Tsuji K."/>
            <person name="Ueda S."/>
            <person name="Waki K."/>
            <person name="Yamagata H."/>
            <person name="Yamamoto M."/>
            <person name="Yamamoto S."/>
            <person name="Yamane H."/>
            <person name="Yoshiki S."/>
            <person name="Yoshihara R."/>
            <person name="Yukawa K."/>
            <person name="Zhong H."/>
            <person name="Yano M."/>
            <person name="Yuan Q."/>
            <person name="Ouyang S."/>
            <person name="Liu J."/>
            <person name="Jones K.M."/>
            <person name="Gansberger K."/>
            <person name="Moffat K."/>
            <person name="Hill J."/>
            <person name="Bera J."/>
            <person name="Fadrosh D."/>
            <person name="Jin S."/>
            <person name="Johri S."/>
            <person name="Kim M."/>
            <person name="Overton L."/>
            <person name="Reardon M."/>
            <person name="Tsitrin T."/>
            <person name="Vuong H."/>
            <person name="Weaver B."/>
            <person name="Ciecko A."/>
            <person name="Tallon L."/>
            <person name="Jackson J."/>
            <person name="Pai G."/>
            <person name="Aken S.V."/>
            <person name="Utterback T."/>
            <person name="Reidmuller S."/>
            <person name="Feldblyum T."/>
            <person name="Hsiao J."/>
            <person name="Zismann V."/>
            <person name="Iobst S."/>
            <person name="de Vazeille A.R."/>
            <person name="Buell C.R."/>
            <person name="Ying K."/>
            <person name="Li Y."/>
            <person name="Lu T."/>
            <person name="Huang Y."/>
            <person name="Zhao Q."/>
            <person name="Feng Q."/>
            <person name="Zhang L."/>
            <person name="Zhu J."/>
            <person name="Weng Q."/>
            <person name="Mu J."/>
            <person name="Lu Y."/>
            <person name="Fan D."/>
            <person name="Liu Y."/>
            <person name="Guan J."/>
            <person name="Zhang Y."/>
            <person name="Yu S."/>
            <person name="Liu X."/>
            <person name="Zhang Y."/>
            <person name="Hong G."/>
            <person name="Han B."/>
            <person name="Choisne N."/>
            <person name="Demange N."/>
            <person name="Orjeda G."/>
            <person name="Samain S."/>
            <person name="Cattolico L."/>
            <person name="Pelletier E."/>
            <person name="Couloux A."/>
            <person name="Segurens B."/>
            <person name="Wincker P."/>
            <person name="D'Hont A."/>
            <person name="Scarpelli C."/>
            <person name="Weissenbach J."/>
            <person name="Salanoubat M."/>
            <person name="Quetier F."/>
            <person name="Yu Y."/>
            <person name="Kim H.R."/>
            <person name="Rambo T."/>
            <person name="Currie J."/>
            <person name="Collura K."/>
            <person name="Luo M."/>
            <person name="Yang T."/>
            <person name="Ammiraju J.S.S."/>
            <person name="Engler F."/>
            <person name="Soderlund C."/>
            <person name="Wing R.A."/>
            <person name="Palmer L.E."/>
            <person name="de la Bastide M."/>
            <person name="Spiegel L."/>
            <person name="Nascimento L."/>
            <person name="Zutavern T."/>
            <person name="O'Shaughnessy A."/>
            <person name="Dike S."/>
            <person name="Dedhia N."/>
            <person name="Preston R."/>
            <person name="Balija V."/>
            <person name="McCombie W.R."/>
            <person name="Chow T."/>
            <person name="Chen H."/>
            <person name="Chung M."/>
            <person name="Chen C."/>
            <person name="Shaw J."/>
            <person name="Wu H."/>
            <person name="Hsiao K."/>
            <person name="Chao Y."/>
            <person name="Chu M."/>
            <person name="Cheng C."/>
            <person name="Hour A."/>
            <person name="Lee P."/>
            <person name="Lin S."/>
            <person name="Lin Y."/>
            <person name="Liou J."/>
            <person name="Liu S."/>
            <person name="Hsing Y."/>
            <person name="Raghuvanshi S."/>
            <person name="Mohanty A."/>
            <person name="Bharti A.K."/>
            <person name="Gaur A."/>
            <person name="Gupta V."/>
            <person name="Kumar D."/>
            <person name="Ravi V."/>
            <person name="Vij S."/>
            <person name="Kapur A."/>
            <person name="Khurana P."/>
            <person name="Khurana P."/>
            <person name="Khurana J.P."/>
            <person name="Tyagi A.K."/>
            <person name="Gaikwad K."/>
            <person name="Singh A."/>
            <person name="Dalal V."/>
            <person name="Srivastava S."/>
            <person name="Dixit A."/>
            <person name="Pal A.K."/>
            <person name="Ghazi I.A."/>
            <person name="Yadav M."/>
            <person name="Pandit A."/>
            <person name="Bhargava A."/>
            <person name="Sureshbabu K."/>
            <person name="Batra K."/>
            <person name="Sharma T.R."/>
            <person name="Mohapatra T."/>
            <person name="Singh N.K."/>
            <person name="Messing J."/>
            <person name="Nelson A.B."/>
            <person name="Fuks G."/>
            <person name="Kavchok S."/>
            <person name="Keizer G."/>
            <person name="Linton E."/>
            <person name="Llaca V."/>
            <person name="Song R."/>
            <person name="Tanyolac B."/>
            <person name="Young S."/>
            <person name="Ho-Il K."/>
            <person name="Hahn J.H."/>
            <person name="Sangsakoo G."/>
            <person name="Vanavichit A."/>
            <person name="de Mattos Luiz.A.T."/>
            <person name="Zimmer P.D."/>
            <person name="Malone G."/>
            <person name="Dellagostin O."/>
            <person name="de Oliveira A.C."/>
            <person name="Bevan M."/>
            <person name="Bancroft I."/>
            <person name="Minx P."/>
            <person name="Cordum H."/>
            <person name="Wilson R."/>
            <person name="Cheng Z."/>
            <person name="Jin W."/>
            <person name="Jiang J."/>
            <person name="Leong S.A."/>
            <person name="Iwama H."/>
            <person name="Gojobori T."/>
            <person name="Itoh T."/>
            <person name="Niimura Y."/>
            <person name="Fujii Y."/>
            <person name="Habara T."/>
            <person name="Sakai H."/>
            <person name="Sato Y."/>
            <person name="Wilson G."/>
            <person name="Kumar K."/>
            <person name="McCouch S."/>
            <person name="Juretic N."/>
            <person name="Hoen D."/>
            <person name="Wright S."/>
            <person name="Bruskiewich R."/>
            <person name="Bureau T."/>
            <person name="Miyao A."/>
            <person name="Hirochika H."/>
            <person name="Nishikawa T."/>
            <person name="Kadowaki K."/>
            <person name="Sugiura M."/>
            <person name="Burr B."/>
            <person name="Sasaki T."/>
        </authorList>
    </citation>
    <scope>NUCLEOTIDE SEQUENCE [LARGE SCALE GENOMIC DNA]</scope>
    <source>
        <strain evidence="3">cv. Nipponbare</strain>
    </source>
</reference>
<proteinExistence type="predicted"/>
<reference evidence="3" key="2">
    <citation type="journal article" date="2008" name="Nucleic Acids Res.">
        <title>The rice annotation project database (RAP-DB): 2008 update.</title>
        <authorList>
            <consortium name="The rice annotation project (RAP)"/>
        </authorList>
    </citation>
    <scope>GENOME REANNOTATION</scope>
    <source>
        <strain evidence="3">cv. Nipponbare</strain>
    </source>
</reference>
<gene>
    <name evidence="2" type="ordered locus">Os05g0116500</name>
</gene>
<protein>
    <submittedName>
        <fullName evidence="2">Os05g0116500 protein</fullName>
    </submittedName>
</protein>
<accession>C7J267</accession>
<dbReference type="Proteomes" id="UP000000763">
    <property type="component" value="Chromosome 5"/>
</dbReference>
<evidence type="ECO:0000313" key="3">
    <source>
        <dbReference type="Proteomes" id="UP000000763"/>
    </source>
</evidence>
<evidence type="ECO:0000256" key="1">
    <source>
        <dbReference type="SAM" id="MobiDB-lite"/>
    </source>
</evidence>
<feature type="non-terminal residue" evidence="2">
    <location>
        <position position="1"/>
    </location>
</feature>
<feature type="region of interest" description="Disordered" evidence="1">
    <location>
        <begin position="1"/>
        <end position="22"/>
    </location>
</feature>